<sequence>MHSVPLQHCIHSIQRPKIQSPGCALEGKHTRKPMTMPNPKNPSSPPRRTAIANHFDPTALQILQILRGTRRSAKKNTAHVGIRTNMDGMPVSLAAALRTALRIPSRPTMFFLYVWASRALHVFVLCLTIFYTVARRRWIVALNNVRLLLLSGVTKSYSVCTNYAMLELGSDGVRYILGERDGTGKRK</sequence>
<feature type="region of interest" description="Disordered" evidence="1">
    <location>
        <begin position="20"/>
        <end position="46"/>
    </location>
</feature>
<keyword evidence="2" id="KW-0472">Membrane</keyword>
<dbReference type="GeneID" id="54413835"/>
<name>A0A6A6A7B7_9PLEO</name>
<dbReference type="AlphaFoldDB" id="A0A6A6A7B7"/>
<evidence type="ECO:0000313" key="4">
    <source>
        <dbReference type="Proteomes" id="UP000799771"/>
    </source>
</evidence>
<keyword evidence="2" id="KW-0812">Transmembrane</keyword>
<proteinExistence type="predicted"/>
<evidence type="ECO:0000313" key="3">
    <source>
        <dbReference type="EMBL" id="KAF2126531.1"/>
    </source>
</evidence>
<keyword evidence="4" id="KW-1185">Reference proteome</keyword>
<protein>
    <submittedName>
        <fullName evidence="3">Uncharacterized protein</fullName>
    </submittedName>
</protein>
<gene>
    <name evidence="3" type="ORF">P153DRAFT_79394</name>
</gene>
<reference evidence="3" key="1">
    <citation type="journal article" date="2020" name="Stud. Mycol.">
        <title>101 Dothideomycetes genomes: a test case for predicting lifestyles and emergence of pathogens.</title>
        <authorList>
            <person name="Haridas S."/>
            <person name="Albert R."/>
            <person name="Binder M."/>
            <person name="Bloem J."/>
            <person name="Labutti K."/>
            <person name="Salamov A."/>
            <person name="Andreopoulos B."/>
            <person name="Baker S."/>
            <person name="Barry K."/>
            <person name="Bills G."/>
            <person name="Bluhm B."/>
            <person name="Cannon C."/>
            <person name="Castanera R."/>
            <person name="Culley D."/>
            <person name="Daum C."/>
            <person name="Ezra D."/>
            <person name="Gonzalez J."/>
            <person name="Henrissat B."/>
            <person name="Kuo A."/>
            <person name="Liang C."/>
            <person name="Lipzen A."/>
            <person name="Lutzoni F."/>
            <person name="Magnuson J."/>
            <person name="Mondo S."/>
            <person name="Nolan M."/>
            <person name="Ohm R."/>
            <person name="Pangilinan J."/>
            <person name="Park H.-J."/>
            <person name="Ramirez L."/>
            <person name="Alfaro M."/>
            <person name="Sun H."/>
            <person name="Tritt A."/>
            <person name="Yoshinaga Y."/>
            <person name="Zwiers L.-H."/>
            <person name="Turgeon B."/>
            <person name="Goodwin S."/>
            <person name="Spatafora J."/>
            <person name="Crous P."/>
            <person name="Grigoriev I."/>
        </authorList>
    </citation>
    <scope>NUCLEOTIDE SEQUENCE</scope>
    <source>
        <strain evidence="3">CBS 119687</strain>
    </source>
</reference>
<organism evidence="3 4">
    <name type="scientific">Dothidotthia symphoricarpi CBS 119687</name>
    <dbReference type="NCBI Taxonomy" id="1392245"/>
    <lineage>
        <taxon>Eukaryota</taxon>
        <taxon>Fungi</taxon>
        <taxon>Dikarya</taxon>
        <taxon>Ascomycota</taxon>
        <taxon>Pezizomycotina</taxon>
        <taxon>Dothideomycetes</taxon>
        <taxon>Pleosporomycetidae</taxon>
        <taxon>Pleosporales</taxon>
        <taxon>Dothidotthiaceae</taxon>
        <taxon>Dothidotthia</taxon>
    </lineage>
</organism>
<keyword evidence="2" id="KW-1133">Transmembrane helix</keyword>
<evidence type="ECO:0000256" key="1">
    <source>
        <dbReference type="SAM" id="MobiDB-lite"/>
    </source>
</evidence>
<evidence type="ECO:0000256" key="2">
    <source>
        <dbReference type="SAM" id="Phobius"/>
    </source>
</evidence>
<accession>A0A6A6A7B7</accession>
<dbReference type="EMBL" id="ML977513">
    <property type="protein sequence ID" value="KAF2126531.1"/>
    <property type="molecule type" value="Genomic_DNA"/>
</dbReference>
<feature type="transmembrane region" description="Helical" evidence="2">
    <location>
        <begin position="110"/>
        <end position="134"/>
    </location>
</feature>
<dbReference type="Proteomes" id="UP000799771">
    <property type="component" value="Unassembled WGS sequence"/>
</dbReference>
<dbReference type="RefSeq" id="XP_033520923.1">
    <property type="nucleotide sequence ID" value="XM_033673403.1"/>
</dbReference>